<reference evidence="1 2" key="1">
    <citation type="submission" date="2020-07" db="EMBL/GenBank/DDBJ databases">
        <title>Sequencing the genomes of 1000 actinobacteria strains.</title>
        <authorList>
            <person name="Klenk H.-P."/>
        </authorList>
    </citation>
    <scope>NUCLEOTIDE SEQUENCE [LARGE SCALE GENOMIC DNA]</scope>
    <source>
        <strain evidence="1 2">DSM 22185</strain>
    </source>
</reference>
<sequence>MALPSPLAPRRDTSVGSSTPARARALVIAEAWALLGEGVSALSNASGRPLARTVKLVLDPLVIRPVQNPHLGGSALDAEAAAELTTRMRDAADALRATASWFQELKRARRALRITDGNPQDLYFQRCFELARIHGEPGTEAEAVAADVVAEVQRAAGDALLARIRSALGDDAVRARLQSALDQAWARRGASDSPADATADVFAALDACVDDPDATEAPYAALVDSAAGSAAATALDEPGGACALGLTVERVPVAPALGENARKKDLPRPFDRSIFERLFAAFSSSANRELEIDAEDLLDDEAARSARPWQLAHEHSRVIMLLGREASVALDASPMHPAAAHRMLRARWSREAYVRRVLRLPAAASGVPEALREDVRVVRQGYLRRLWVRLHGRELRGHDVSAAELWDTLDGVLRSVVMDQRQRLKTALGRELPGAA</sequence>
<organism evidence="1 2">
    <name type="scientific">Microbacterium pseudoresistens</name>
    <dbReference type="NCBI Taxonomy" id="640634"/>
    <lineage>
        <taxon>Bacteria</taxon>
        <taxon>Bacillati</taxon>
        <taxon>Actinomycetota</taxon>
        <taxon>Actinomycetes</taxon>
        <taxon>Micrococcales</taxon>
        <taxon>Microbacteriaceae</taxon>
        <taxon>Microbacterium</taxon>
    </lineage>
</organism>
<dbReference type="EMBL" id="JACCBH010000001">
    <property type="protein sequence ID" value="NYD53650.1"/>
    <property type="molecule type" value="Genomic_DNA"/>
</dbReference>
<dbReference type="RefSeq" id="WP_179431366.1">
    <property type="nucleotide sequence ID" value="NZ_BAABLC010000005.1"/>
</dbReference>
<comment type="caution">
    <text evidence="1">The sequence shown here is derived from an EMBL/GenBank/DDBJ whole genome shotgun (WGS) entry which is preliminary data.</text>
</comment>
<dbReference type="AlphaFoldDB" id="A0A7Y9JLS7"/>
<accession>A0A7Y9JLS7</accession>
<dbReference type="Proteomes" id="UP000552045">
    <property type="component" value="Unassembled WGS sequence"/>
</dbReference>
<evidence type="ECO:0000313" key="2">
    <source>
        <dbReference type="Proteomes" id="UP000552045"/>
    </source>
</evidence>
<proteinExistence type="predicted"/>
<gene>
    <name evidence="1" type="ORF">BKA02_000705</name>
</gene>
<keyword evidence="2" id="KW-1185">Reference proteome</keyword>
<protein>
    <submittedName>
        <fullName evidence="1">Uncharacterized protein</fullName>
    </submittedName>
</protein>
<name>A0A7Y9JLS7_9MICO</name>
<evidence type="ECO:0000313" key="1">
    <source>
        <dbReference type="EMBL" id="NYD53650.1"/>
    </source>
</evidence>